<proteinExistence type="predicted"/>
<feature type="domain" description="TIR" evidence="1">
    <location>
        <begin position="1"/>
        <end position="136"/>
    </location>
</feature>
<sequence length="409" mass="46266">MLYFFLSYARGDEDDLVRQFYNDLSVEVRVRAGLHKDAEVGFIDSRMKAGTVWSAELADALSQCRSFIALLSPRYFLSRPCGQEWQIFADRAARYQEEIGIEPSALKPLLWVPLAPGKMHPVAARIQFSSDLLGDTCVRQLMRLQRHQDAYREFVFDLAGQIVESAETHPIPEGHRYADLESAPSIFHAPPPSRTESLNGSEGAAALDPLTVHFVVAALTRSKALSVRSDRQVYGDRPRDWAPYHPVRSSPLAEYASGIAESRSFASRVADLEELAERAELASQHNQIVVLLVDAWVTELEEASQVLTAYNAREIREREPTTAVLIPRSLEDRETVQHWRRLSEECRRIFRRTSDDDELYRSNIPTFQAFEHDLPAVLEVAMNRMFVNGTIQRQPGGETSADRPMLDAP</sequence>
<evidence type="ECO:0000313" key="2">
    <source>
        <dbReference type="EMBL" id="MFC0527887.1"/>
    </source>
</evidence>
<gene>
    <name evidence="2" type="ORF">ACFFIA_09460</name>
</gene>
<dbReference type="Gene3D" id="3.40.50.10140">
    <property type="entry name" value="Toll/interleukin-1 receptor homology (TIR) domain"/>
    <property type="match status" value="1"/>
</dbReference>
<dbReference type="InterPro" id="IPR047603">
    <property type="entry name" value="FxsC_N"/>
</dbReference>
<evidence type="ECO:0000313" key="3">
    <source>
        <dbReference type="Proteomes" id="UP001589867"/>
    </source>
</evidence>
<dbReference type="RefSeq" id="WP_377248672.1">
    <property type="nucleotide sequence ID" value="NZ_JBHLUH010000011.1"/>
</dbReference>
<dbReference type="NCBIfam" id="TIGR04276">
    <property type="entry name" value="FxsC_Cterm"/>
    <property type="match status" value="1"/>
</dbReference>
<dbReference type="SUPFAM" id="SSF52200">
    <property type="entry name" value="Toll/Interleukin receptor TIR domain"/>
    <property type="match status" value="1"/>
</dbReference>
<keyword evidence="3" id="KW-1185">Reference proteome</keyword>
<dbReference type="InterPro" id="IPR000157">
    <property type="entry name" value="TIR_dom"/>
</dbReference>
<comment type="caution">
    <text evidence="2">The sequence shown here is derived from an EMBL/GenBank/DDBJ whole genome shotgun (WGS) entry which is preliminary data.</text>
</comment>
<dbReference type="NCBIfam" id="NF040588">
    <property type="entry name" value="FxsC_Nterm"/>
    <property type="match status" value="1"/>
</dbReference>
<dbReference type="EMBL" id="JBHLUH010000011">
    <property type="protein sequence ID" value="MFC0527887.1"/>
    <property type="molecule type" value="Genomic_DNA"/>
</dbReference>
<dbReference type="InterPro" id="IPR026367">
    <property type="entry name" value="FxsC_C"/>
</dbReference>
<accession>A0ABV6LZL9</accession>
<dbReference type="Proteomes" id="UP001589867">
    <property type="component" value="Unassembled WGS sequence"/>
</dbReference>
<protein>
    <submittedName>
        <fullName evidence="2">TIR-like protein FxsC</fullName>
    </submittedName>
</protein>
<reference evidence="2 3" key="1">
    <citation type="submission" date="2024-09" db="EMBL/GenBank/DDBJ databases">
        <authorList>
            <person name="Sun Q."/>
            <person name="Mori K."/>
        </authorList>
    </citation>
    <scope>NUCLEOTIDE SEQUENCE [LARGE SCALE GENOMIC DNA]</scope>
    <source>
        <strain evidence="2 3">TBRC 3947</strain>
    </source>
</reference>
<dbReference type="PROSITE" id="PS50104">
    <property type="entry name" value="TIR"/>
    <property type="match status" value="1"/>
</dbReference>
<dbReference type="Pfam" id="PF13676">
    <property type="entry name" value="TIR_2"/>
    <property type="match status" value="1"/>
</dbReference>
<dbReference type="InterPro" id="IPR035897">
    <property type="entry name" value="Toll_tir_struct_dom_sf"/>
</dbReference>
<evidence type="ECO:0000259" key="1">
    <source>
        <dbReference type="PROSITE" id="PS50104"/>
    </source>
</evidence>
<organism evidence="2 3">
    <name type="scientific">Phytohabitans kaempferiae</name>
    <dbReference type="NCBI Taxonomy" id="1620943"/>
    <lineage>
        <taxon>Bacteria</taxon>
        <taxon>Bacillati</taxon>
        <taxon>Actinomycetota</taxon>
        <taxon>Actinomycetes</taxon>
        <taxon>Micromonosporales</taxon>
        <taxon>Micromonosporaceae</taxon>
    </lineage>
</organism>
<name>A0ABV6LZL9_9ACTN</name>